<gene>
    <name evidence="2" type="ORF">SAV14893_004250</name>
</gene>
<organism evidence="2 3">
    <name type="scientific">Streptomyces avermitilis</name>
    <dbReference type="NCBI Taxonomy" id="33903"/>
    <lineage>
        <taxon>Bacteria</taxon>
        <taxon>Bacillati</taxon>
        <taxon>Actinomycetota</taxon>
        <taxon>Actinomycetes</taxon>
        <taxon>Kitasatosporales</taxon>
        <taxon>Streptomycetaceae</taxon>
        <taxon>Streptomyces</taxon>
    </lineage>
</organism>
<protein>
    <submittedName>
        <fullName evidence="2">Uncharacterized protein</fullName>
    </submittedName>
</protein>
<feature type="compositionally biased region" description="Polar residues" evidence="1">
    <location>
        <begin position="84"/>
        <end position="93"/>
    </location>
</feature>
<name>A0A4D4LI72_STRAX</name>
<evidence type="ECO:0000313" key="2">
    <source>
        <dbReference type="EMBL" id="GDY61032.1"/>
    </source>
</evidence>
<feature type="region of interest" description="Disordered" evidence="1">
    <location>
        <begin position="77"/>
        <end position="99"/>
    </location>
</feature>
<proteinExistence type="predicted"/>
<comment type="caution">
    <text evidence="2">The sequence shown here is derived from an EMBL/GenBank/DDBJ whole genome shotgun (WGS) entry which is preliminary data.</text>
</comment>
<reference evidence="2 3" key="1">
    <citation type="submission" date="2019-04" db="EMBL/GenBank/DDBJ databases">
        <title>Draft genome sequences of Streptomyces avermitilis NBRC 14893.</title>
        <authorList>
            <person name="Komaki H."/>
            <person name="Tamura T."/>
            <person name="Hosoyama A."/>
        </authorList>
    </citation>
    <scope>NUCLEOTIDE SEQUENCE [LARGE SCALE GENOMIC DNA]</scope>
    <source>
        <strain evidence="2 3">NBRC 14893</strain>
    </source>
</reference>
<evidence type="ECO:0000256" key="1">
    <source>
        <dbReference type="SAM" id="MobiDB-lite"/>
    </source>
</evidence>
<dbReference type="EMBL" id="BJHX01000001">
    <property type="protein sequence ID" value="GDY61032.1"/>
    <property type="molecule type" value="Genomic_DNA"/>
</dbReference>
<feature type="compositionally biased region" description="Low complexity" evidence="1">
    <location>
        <begin position="36"/>
        <end position="49"/>
    </location>
</feature>
<feature type="region of interest" description="Disordered" evidence="1">
    <location>
        <begin position="1"/>
        <end position="50"/>
    </location>
</feature>
<dbReference type="Proteomes" id="UP000302139">
    <property type="component" value="Unassembled WGS sequence"/>
</dbReference>
<feature type="compositionally biased region" description="Basic and acidic residues" evidence="1">
    <location>
        <begin position="18"/>
        <end position="33"/>
    </location>
</feature>
<evidence type="ECO:0000313" key="3">
    <source>
        <dbReference type="Proteomes" id="UP000302139"/>
    </source>
</evidence>
<sequence length="99" mass="10938">MRHRETTPRRALRRVGLVKKEREERENGRREESGPGQQQERGAAAEAGGHCCSTAEDMRYSYAGTMAQVMRSAFPWGPVGSRRLGSQTPSQPNRVGAPA</sequence>
<dbReference type="AlphaFoldDB" id="A0A4D4LI72"/>
<accession>A0A4D4LI72</accession>